<keyword evidence="2" id="KW-0997">Cell inner membrane</keyword>
<evidence type="ECO:0000313" key="13">
    <source>
        <dbReference type="EMBL" id="SFS60364.1"/>
    </source>
</evidence>
<evidence type="ECO:0000256" key="10">
    <source>
        <dbReference type="ARBA" id="ARBA00023316"/>
    </source>
</evidence>
<dbReference type="GO" id="GO:0071555">
    <property type="term" value="P:cell wall organization"/>
    <property type="evidence" value="ECO:0007669"/>
    <property type="project" value="UniProtKB-KW"/>
</dbReference>
<dbReference type="RefSeq" id="WP_244525833.1">
    <property type="nucleotide sequence ID" value="NZ_FOZZ01000003.1"/>
</dbReference>
<evidence type="ECO:0000256" key="9">
    <source>
        <dbReference type="ARBA" id="ARBA00023136"/>
    </source>
</evidence>
<dbReference type="Proteomes" id="UP000198785">
    <property type="component" value="Unassembled WGS sequence"/>
</dbReference>
<keyword evidence="6" id="KW-0133">Cell shape</keyword>
<accession>A0A1I6R6S5</accession>
<evidence type="ECO:0000256" key="6">
    <source>
        <dbReference type="ARBA" id="ARBA00022960"/>
    </source>
</evidence>
<dbReference type="PANTHER" id="PTHR30400">
    <property type="entry name" value="MONOFUNCTIONAL BIOSYNTHETIC PEPTIDOGLYCAN TRANSGLYCOSYLASE"/>
    <property type="match status" value="1"/>
</dbReference>
<dbReference type="STRING" id="683125.SAMN05660206_103141"/>
<name>A0A1I6R6S5_9SPHI</name>
<dbReference type="EMBL" id="FOZZ01000003">
    <property type="protein sequence ID" value="SFS60364.1"/>
    <property type="molecule type" value="Genomic_DNA"/>
</dbReference>
<dbReference type="InterPro" id="IPR023346">
    <property type="entry name" value="Lysozyme-like_dom_sf"/>
</dbReference>
<keyword evidence="9 11" id="KW-0472">Membrane</keyword>
<evidence type="ECO:0000256" key="8">
    <source>
        <dbReference type="ARBA" id="ARBA00022989"/>
    </source>
</evidence>
<reference evidence="13 14" key="1">
    <citation type="submission" date="2016-10" db="EMBL/GenBank/DDBJ databases">
        <authorList>
            <person name="de Groot N.N."/>
        </authorList>
    </citation>
    <scope>NUCLEOTIDE SEQUENCE [LARGE SCALE GENOMIC DNA]</scope>
    <source>
        <strain evidence="13 14">DSM 22789</strain>
    </source>
</reference>
<evidence type="ECO:0000256" key="11">
    <source>
        <dbReference type="SAM" id="Phobius"/>
    </source>
</evidence>
<dbReference type="GO" id="GO:0008360">
    <property type="term" value="P:regulation of cell shape"/>
    <property type="evidence" value="ECO:0007669"/>
    <property type="project" value="UniProtKB-KW"/>
</dbReference>
<dbReference type="SUPFAM" id="SSF53955">
    <property type="entry name" value="Lysozyme-like"/>
    <property type="match status" value="1"/>
</dbReference>
<dbReference type="InterPro" id="IPR001264">
    <property type="entry name" value="Glyco_trans_51"/>
</dbReference>
<evidence type="ECO:0000256" key="7">
    <source>
        <dbReference type="ARBA" id="ARBA00022984"/>
    </source>
</evidence>
<evidence type="ECO:0000256" key="3">
    <source>
        <dbReference type="ARBA" id="ARBA00022676"/>
    </source>
</evidence>
<keyword evidence="10" id="KW-0961">Cell wall biogenesis/degradation</keyword>
<dbReference type="GO" id="GO:0009274">
    <property type="term" value="C:peptidoglycan-based cell wall"/>
    <property type="evidence" value="ECO:0007669"/>
    <property type="project" value="InterPro"/>
</dbReference>
<dbReference type="GO" id="GO:0009252">
    <property type="term" value="P:peptidoglycan biosynthetic process"/>
    <property type="evidence" value="ECO:0007669"/>
    <property type="project" value="UniProtKB-KW"/>
</dbReference>
<evidence type="ECO:0000256" key="1">
    <source>
        <dbReference type="ARBA" id="ARBA00022475"/>
    </source>
</evidence>
<evidence type="ECO:0000256" key="5">
    <source>
        <dbReference type="ARBA" id="ARBA00022692"/>
    </source>
</evidence>
<keyword evidence="7" id="KW-0573">Peptidoglycan synthesis</keyword>
<keyword evidence="14" id="KW-1185">Reference proteome</keyword>
<dbReference type="GO" id="GO:0016020">
    <property type="term" value="C:membrane"/>
    <property type="evidence" value="ECO:0007669"/>
    <property type="project" value="InterPro"/>
</dbReference>
<dbReference type="AlphaFoldDB" id="A0A1I6R6S5"/>
<protein>
    <submittedName>
        <fullName evidence="13">Transglycosylase</fullName>
    </submittedName>
</protein>
<dbReference type="InterPro" id="IPR011812">
    <property type="entry name" value="Pep_trsgly"/>
</dbReference>
<feature type="transmembrane region" description="Helical" evidence="11">
    <location>
        <begin position="16"/>
        <end position="39"/>
    </location>
</feature>
<evidence type="ECO:0000313" key="14">
    <source>
        <dbReference type="Proteomes" id="UP000198785"/>
    </source>
</evidence>
<keyword evidence="8 11" id="KW-1133">Transmembrane helix</keyword>
<gene>
    <name evidence="13" type="ORF">SAMN05660206_103141</name>
</gene>
<dbReference type="InterPro" id="IPR036950">
    <property type="entry name" value="PBP_transglycosylase"/>
</dbReference>
<sequence length="696" mass="80152">MDILQKLPALSPKQKMITLIVGGVFLALLLIGLVIGLSVRGRMLADAMAKVERILPERYGIDFKVKNYRFTGLTTVTFDHIEVLPKEREKLADIEKMSVSVRLWALLFGDVKIGNLGLKNAKVSLVKQDSISNYDFLFRKKEQDTIKQEKEDKTQNYAALIDGLVKQVFFKIPRDMELENFEMSYRDDSVQQRIRLPQAVIDGGDFEIALFLNDNDAQWNLEGRVNPDKQELRVELSSEKENTELPLLRRKFGLGVSFDKVMFELKKVKREHKDSLTMAGGWAFKNLRVKHRRLSEDEIVLPEATGEGQVNIGSIGFEIDPKSKVQVRDFIFQPHVKFIPKPDKVLSLSIHTGQFEAQKLFDAIPKGLFETVEGIEVEGRIAYDLDFEVNFDNPDKLSFSSKIDDKELKVKKWGKADIAALNTTFTYEAYEDTLLMRQIILGSQNPKFTPLNQISSIMKKTLLNTEDPYFYEHNGFEEEAFKLSIATNIKEKAFKRGASTISMQLVKNLYLNRNKTMMRKFEEILLVWLMEASKQVPKDRLLEVYLNVIEWGRNVYGIHEAASYYFGKTPSTLNIGESLYLSSIVPRPKTGLSSFDYTGHLKPWAQRHFNTYGYIMNKRGQLQDEEVPANYGFYQVVLQPNLRPPRPKGVVDTTFSEIDSNQEAIMKELEMEERTRRNLLEKLFGKQPEKEDNEKE</sequence>
<evidence type="ECO:0000256" key="2">
    <source>
        <dbReference type="ARBA" id="ARBA00022519"/>
    </source>
</evidence>
<feature type="domain" description="Glycosyl transferase family 51" evidence="12">
    <location>
        <begin position="442"/>
        <end position="590"/>
    </location>
</feature>
<evidence type="ECO:0000256" key="4">
    <source>
        <dbReference type="ARBA" id="ARBA00022679"/>
    </source>
</evidence>
<dbReference type="Gene3D" id="1.10.3810.10">
    <property type="entry name" value="Biosynthetic peptidoglycan transglycosylase-like"/>
    <property type="match status" value="1"/>
</dbReference>
<keyword evidence="5 11" id="KW-0812">Transmembrane</keyword>
<dbReference type="Pfam" id="PF00912">
    <property type="entry name" value="Transgly"/>
    <property type="match status" value="1"/>
</dbReference>
<keyword evidence="1" id="KW-1003">Cell membrane</keyword>
<organism evidence="13 14">
    <name type="scientific">Sphingobacterium wenxiniae</name>
    <dbReference type="NCBI Taxonomy" id="683125"/>
    <lineage>
        <taxon>Bacteria</taxon>
        <taxon>Pseudomonadati</taxon>
        <taxon>Bacteroidota</taxon>
        <taxon>Sphingobacteriia</taxon>
        <taxon>Sphingobacteriales</taxon>
        <taxon>Sphingobacteriaceae</taxon>
        <taxon>Sphingobacterium</taxon>
    </lineage>
</organism>
<keyword evidence="3" id="KW-0328">Glycosyltransferase</keyword>
<proteinExistence type="predicted"/>
<dbReference type="PANTHER" id="PTHR30400:SF0">
    <property type="entry name" value="BIOSYNTHETIC PEPTIDOGLYCAN TRANSGLYCOSYLASE"/>
    <property type="match status" value="1"/>
</dbReference>
<dbReference type="GO" id="GO:0016763">
    <property type="term" value="F:pentosyltransferase activity"/>
    <property type="evidence" value="ECO:0007669"/>
    <property type="project" value="InterPro"/>
</dbReference>
<keyword evidence="4" id="KW-0808">Transferase</keyword>
<evidence type="ECO:0000259" key="12">
    <source>
        <dbReference type="Pfam" id="PF00912"/>
    </source>
</evidence>